<comment type="caution">
    <text evidence="1">The sequence shown here is derived from an EMBL/GenBank/DDBJ whole genome shotgun (WGS) entry which is preliminary data.</text>
</comment>
<dbReference type="AlphaFoldDB" id="A0A839EF83"/>
<sequence>MLRDIGMMDGRPIRGEASAAVDDLQKEILRRSV</sequence>
<organism evidence="1 2">
    <name type="scientific">Phyllobacterium myrsinacearum</name>
    <dbReference type="NCBI Taxonomy" id="28101"/>
    <lineage>
        <taxon>Bacteria</taxon>
        <taxon>Pseudomonadati</taxon>
        <taxon>Pseudomonadota</taxon>
        <taxon>Alphaproteobacteria</taxon>
        <taxon>Hyphomicrobiales</taxon>
        <taxon>Phyllobacteriaceae</taxon>
        <taxon>Phyllobacterium</taxon>
    </lineage>
</organism>
<evidence type="ECO:0000313" key="1">
    <source>
        <dbReference type="EMBL" id="MBA8877419.1"/>
    </source>
</evidence>
<reference evidence="1 2" key="1">
    <citation type="submission" date="2020-07" db="EMBL/GenBank/DDBJ databases">
        <title>Genomic Encyclopedia of Type Strains, Phase IV (KMG-V): Genome sequencing to study the core and pangenomes of soil and plant-associated prokaryotes.</title>
        <authorList>
            <person name="Whitman W."/>
        </authorList>
    </citation>
    <scope>NUCLEOTIDE SEQUENCE [LARGE SCALE GENOMIC DNA]</scope>
    <source>
        <strain evidence="1 2">AN3</strain>
    </source>
</reference>
<protein>
    <submittedName>
        <fullName evidence="1">Uncharacterized protein</fullName>
    </submittedName>
</protein>
<keyword evidence="2" id="KW-1185">Reference proteome</keyword>
<dbReference type="Proteomes" id="UP000549052">
    <property type="component" value="Unassembled WGS sequence"/>
</dbReference>
<gene>
    <name evidence="1" type="ORF">FHW16_001101</name>
</gene>
<accession>A0A839EF83</accession>
<proteinExistence type="predicted"/>
<dbReference type="EMBL" id="JACGXN010000001">
    <property type="protein sequence ID" value="MBA8877419.1"/>
    <property type="molecule type" value="Genomic_DNA"/>
</dbReference>
<evidence type="ECO:0000313" key="2">
    <source>
        <dbReference type="Proteomes" id="UP000549052"/>
    </source>
</evidence>
<name>A0A839EF83_9HYPH</name>